<evidence type="ECO:0000256" key="1">
    <source>
        <dbReference type="SAM" id="Phobius"/>
    </source>
</evidence>
<keyword evidence="1" id="KW-0472">Membrane</keyword>
<keyword evidence="1" id="KW-1133">Transmembrane helix</keyword>
<keyword evidence="1" id="KW-0812">Transmembrane</keyword>
<feature type="transmembrane region" description="Helical" evidence="1">
    <location>
        <begin position="155"/>
        <end position="176"/>
    </location>
</feature>
<organism evidence="2 3">
    <name type="scientific">Sphingomonas citri</name>
    <dbReference type="NCBI Taxonomy" id="2862499"/>
    <lineage>
        <taxon>Bacteria</taxon>
        <taxon>Pseudomonadati</taxon>
        <taxon>Pseudomonadota</taxon>
        <taxon>Alphaproteobacteria</taxon>
        <taxon>Sphingomonadales</taxon>
        <taxon>Sphingomonadaceae</taxon>
        <taxon>Sphingomonas</taxon>
    </lineage>
</organism>
<name>A0ABS7BMI0_9SPHN</name>
<sequence length="183" mass="20729">MNDRWHPGIGDPTAIGWITVLAYFTAALLCAAAQRREKAGPRPRPFWLAVTVLLVLLGINKQLDLQSLFTQVLRDRAKAHGWYEQRREFQTLFIFAIAAIGAAFLAALPYVMRHQPRARNITLAGLVFLYCFILVRASSFHHVDWALSRTFFCIRLNWVLELGGIIIAAAGALLVMRRQQADR</sequence>
<feature type="transmembrane region" description="Helical" evidence="1">
    <location>
        <begin position="92"/>
        <end position="111"/>
    </location>
</feature>
<reference evidence="2 3" key="1">
    <citation type="submission" date="2021-07" db="EMBL/GenBank/DDBJ databases">
        <title>Sphingomonas sp.</title>
        <authorList>
            <person name="Feng G."/>
            <person name="Li J."/>
            <person name="Pan M."/>
        </authorList>
    </citation>
    <scope>NUCLEOTIDE SEQUENCE [LARGE SCALE GENOMIC DNA]</scope>
    <source>
        <strain evidence="2 3">RRHST34</strain>
    </source>
</reference>
<dbReference type="Proteomes" id="UP000759103">
    <property type="component" value="Unassembled WGS sequence"/>
</dbReference>
<dbReference type="RefSeq" id="WP_219748266.1">
    <property type="nucleotide sequence ID" value="NZ_JAHXZN010000002.1"/>
</dbReference>
<proteinExistence type="predicted"/>
<dbReference type="EMBL" id="JAHXZN010000002">
    <property type="protein sequence ID" value="MBW6530819.1"/>
    <property type="molecule type" value="Genomic_DNA"/>
</dbReference>
<protein>
    <recommendedName>
        <fullName evidence="4">Isopropylmalate isomerase</fullName>
    </recommendedName>
</protein>
<evidence type="ECO:0000313" key="2">
    <source>
        <dbReference type="EMBL" id="MBW6530819.1"/>
    </source>
</evidence>
<keyword evidence="3" id="KW-1185">Reference proteome</keyword>
<gene>
    <name evidence="2" type="ORF">KZ820_08735</name>
</gene>
<evidence type="ECO:0008006" key="4">
    <source>
        <dbReference type="Google" id="ProtNLM"/>
    </source>
</evidence>
<comment type="caution">
    <text evidence="2">The sequence shown here is derived from an EMBL/GenBank/DDBJ whole genome shotgun (WGS) entry which is preliminary data.</text>
</comment>
<feature type="transmembrane region" description="Helical" evidence="1">
    <location>
        <begin position="14"/>
        <end position="33"/>
    </location>
</feature>
<feature type="transmembrane region" description="Helical" evidence="1">
    <location>
        <begin position="45"/>
        <end position="63"/>
    </location>
</feature>
<accession>A0ABS7BMI0</accession>
<evidence type="ECO:0000313" key="3">
    <source>
        <dbReference type="Proteomes" id="UP000759103"/>
    </source>
</evidence>
<feature type="transmembrane region" description="Helical" evidence="1">
    <location>
        <begin position="123"/>
        <end position="143"/>
    </location>
</feature>